<sequence>MAEQQKQPQPTKVDDSNAVSCYANFCRVTGSAEELIVDFGMNTQPVNNADSTVDVQQRVVMNFYTAKRLLHALHVSVRRHEEVFGQLETDIRKRALPPKEADAAAAE</sequence>
<dbReference type="EMBL" id="CP042912">
    <property type="protein sequence ID" value="QEG20888.1"/>
    <property type="molecule type" value="Genomic_DNA"/>
</dbReference>
<dbReference type="Pfam" id="PF11950">
    <property type="entry name" value="DUF3467"/>
    <property type="match status" value="1"/>
</dbReference>
<gene>
    <name evidence="1" type="ORF">MFFC18_07390</name>
</gene>
<dbReference type="Proteomes" id="UP000322214">
    <property type="component" value="Chromosome"/>
</dbReference>
<name>A0A5B9P3B9_9BACT</name>
<accession>A0A5B9P3B9</accession>
<evidence type="ECO:0000313" key="2">
    <source>
        <dbReference type="Proteomes" id="UP000322214"/>
    </source>
</evidence>
<proteinExistence type="predicted"/>
<evidence type="ECO:0000313" key="1">
    <source>
        <dbReference type="EMBL" id="QEG20888.1"/>
    </source>
</evidence>
<dbReference type="KEGG" id="mff:MFFC18_07390"/>
<protein>
    <recommendedName>
        <fullName evidence="3">DUF3467 domain-containing protein</fullName>
    </recommendedName>
</protein>
<organism evidence="1 2">
    <name type="scientific">Mariniblastus fucicola</name>
    <dbReference type="NCBI Taxonomy" id="980251"/>
    <lineage>
        <taxon>Bacteria</taxon>
        <taxon>Pseudomonadati</taxon>
        <taxon>Planctomycetota</taxon>
        <taxon>Planctomycetia</taxon>
        <taxon>Pirellulales</taxon>
        <taxon>Pirellulaceae</taxon>
        <taxon>Mariniblastus</taxon>
    </lineage>
</organism>
<dbReference type="OrthoDB" id="277953at2"/>
<dbReference type="STRING" id="980251.GCA_001642875_02962"/>
<evidence type="ECO:0008006" key="3">
    <source>
        <dbReference type="Google" id="ProtNLM"/>
    </source>
</evidence>
<dbReference type="InterPro" id="IPR021857">
    <property type="entry name" value="DUF3467"/>
</dbReference>
<dbReference type="RefSeq" id="WP_075085182.1">
    <property type="nucleotide sequence ID" value="NZ_CP042912.1"/>
</dbReference>
<dbReference type="AlphaFoldDB" id="A0A5B9P3B9"/>
<keyword evidence="2" id="KW-1185">Reference proteome</keyword>
<reference evidence="1 2" key="1">
    <citation type="submission" date="2019-08" db="EMBL/GenBank/DDBJ databases">
        <title>Deep-cultivation of Planctomycetes and their phenomic and genomic characterization uncovers novel biology.</title>
        <authorList>
            <person name="Wiegand S."/>
            <person name="Jogler M."/>
            <person name="Boedeker C."/>
            <person name="Pinto D."/>
            <person name="Vollmers J."/>
            <person name="Rivas-Marin E."/>
            <person name="Kohn T."/>
            <person name="Peeters S.H."/>
            <person name="Heuer A."/>
            <person name="Rast P."/>
            <person name="Oberbeckmann S."/>
            <person name="Bunk B."/>
            <person name="Jeske O."/>
            <person name="Meyerdierks A."/>
            <person name="Storesund J.E."/>
            <person name="Kallscheuer N."/>
            <person name="Luecker S."/>
            <person name="Lage O.M."/>
            <person name="Pohl T."/>
            <person name="Merkel B.J."/>
            <person name="Hornburger P."/>
            <person name="Mueller R.-W."/>
            <person name="Bruemmer F."/>
            <person name="Labrenz M."/>
            <person name="Spormann A.M."/>
            <person name="Op den Camp H."/>
            <person name="Overmann J."/>
            <person name="Amann R."/>
            <person name="Jetten M.S.M."/>
            <person name="Mascher T."/>
            <person name="Medema M.H."/>
            <person name="Devos D.P."/>
            <person name="Kaster A.-K."/>
            <person name="Ovreas L."/>
            <person name="Rohde M."/>
            <person name="Galperin M.Y."/>
            <person name="Jogler C."/>
        </authorList>
    </citation>
    <scope>NUCLEOTIDE SEQUENCE [LARGE SCALE GENOMIC DNA]</scope>
    <source>
        <strain evidence="1 2">FC18</strain>
    </source>
</reference>